<gene>
    <name evidence="5" type="ORF">CROQUDRAFT_38189</name>
</gene>
<feature type="compositionally biased region" description="Acidic residues" evidence="3">
    <location>
        <begin position="643"/>
        <end position="658"/>
    </location>
</feature>
<feature type="compositionally biased region" description="Acidic residues" evidence="3">
    <location>
        <begin position="557"/>
        <end position="573"/>
    </location>
</feature>
<dbReference type="PANTHER" id="PTHR23318">
    <property type="entry name" value="ATP SYNTHASE GAMMA-RELATED"/>
    <property type="match status" value="1"/>
</dbReference>
<protein>
    <recommendedName>
        <fullName evidence="4">Serine/threonine-protein phosphatase 4 regulatory subunit 3-like central domain-containing protein</fullName>
    </recommendedName>
</protein>
<organism evidence="5 6">
    <name type="scientific">Cronartium quercuum f. sp. fusiforme G11</name>
    <dbReference type="NCBI Taxonomy" id="708437"/>
    <lineage>
        <taxon>Eukaryota</taxon>
        <taxon>Fungi</taxon>
        <taxon>Dikarya</taxon>
        <taxon>Basidiomycota</taxon>
        <taxon>Pucciniomycotina</taxon>
        <taxon>Pucciniomycetes</taxon>
        <taxon>Pucciniales</taxon>
        <taxon>Coleosporiaceae</taxon>
        <taxon>Cronartium</taxon>
    </lineage>
</organism>
<dbReference type="OrthoDB" id="27483at2759"/>
<evidence type="ECO:0000313" key="6">
    <source>
        <dbReference type="Proteomes" id="UP000886653"/>
    </source>
</evidence>
<evidence type="ECO:0000256" key="3">
    <source>
        <dbReference type="SAM" id="MobiDB-lite"/>
    </source>
</evidence>
<reference evidence="5" key="1">
    <citation type="submission" date="2013-11" db="EMBL/GenBank/DDBJ databases">
        <title>Genome sequence of the fusiform rust pathogen reveals effectors for host alternation and coevolution with pine.</title>
        <authorList>
            <consortium name="DOE Joint Genome Institute"/>
            <person name="Smith K."/>
            <person name="Pendleton A."/>
            <person name="Kubisiak T."/>
            <person name="Anderson C."/>
            <person name="Salamov A."/>
            <person name="Aerts A."/>
            <person name="Riley R."/>
            <person name="Clum A."/>
            <person name="Lindquist E."/>
            <person name="Ence D."/>
            <person name="Campbell M."/>
            <person name="Kronenberg Z."/>
            <person name="Feau N."/>
            <person name="Dhillon B."/>
            <person name="Hamelin R."/>
            <person name="Burleigh J."/>
            <person name="Smith J."/>
            <person name="Yandell M."/>
            <person name="Nelson C."/>
            <person name="Grigoriev I."/>
            <person name="Davis J."/>
        </authorList>
    </citation>
    <scope>NUCLEOTIDE SEQUENCE</scope>
    <source>
        <strain evidence="5">G11</strain>
    </source>
</reference>
<accession>A0A9P6NNU7</accession>
<keyword evidence="2" id="KW-0539">Nucleus</keyword>
<dbReference type="GO" id="GO:0005654">
    <property type="term" value="C:nucleoplasm"/>
    <property type="evidence" value="ECO:0007669"/>
    <property type="project" value="TreeGrafter"/>
</dbReference>
<dbReference type="GO" id="GO:0072542">
    <property type="term" value="F:protein phosphatase activator activity"/>
    <property type="evidence" value="ECO:0007669"/>
    <property type="project" value="TreeGrafter"/>
</dbReference>
<evidence type="ECO:0000259" key="4">
    <source>
        <dbReference type="Pfam" id="PF04802"/>
    </source>
</evidence>
<dbReference type="Pfam" id="PF04802">
    <property type="entry name" value="PP4R3"/>
    <property type="match status" value="1"/>
</dbReference>
<name>A0A9P6NNU7_9BASI</name>
<dbReference type="InterPro" id="IPR016024">
    <property type="entry name" value="ARM-type_fold"/>
</dbReference>
<dbReference type="AlphaFoldDB" id="A0A9P6NNU7"/>
<comment type="caution">
    <text evidence="5">The sequence shown here is derived from an EMBL/GenBank/DDBJ whole genome shotgun (WGS) entry which is preliminary data.</text>
</comment>
<dbReference type="GO" id="GO:0006974">
    <property type="term" value="P:DNA damage response"/>
    <property type="evidence" value="ECO:0007669"/>
    <property type="project" value="TreeGrafter"/>
</dbReference>
<dbReference type="GO" id="GO:0030289">
    <property type="term" value="C:protein phosphatase 4 complex"/>
    <property type="evidence" value="ECO:0007669"/>
    <property type="project" value="TreeGrafter"/>
</dbReference>
<dbReference type="InterPro" id="IPR006887">
    <property type="entry name" value="P4R3-like_central_dom"/>
</dbReference>
<dbReference type="InterPro" id="IPR051137">
    <property type="entry name" value="PP4R3-like"/>
</dbReference>
<feature type="compositionally biased region" description="Polar residues" evidence="3">
    <location>
        <begin position="712"/>
        <end position="732"/>
    </location>
</feature>
<proteinExistence type="predicted"/>
<dbReference type="SUPFAM" id="SSF48371">
    <property type="entry name" value="ARM repeat"/>
    <property type="match status" value="1"/>
</dbReference>
<evidence type="ECO:0000256" key="1">
    <source>
        <dbReference type="ARBA" id="ARBA00004123"/>
    </source>
</evidence>
<feature type="compositionally biased region" description="Polar residues" evidence="3">
    <location>
        <begin position="616"/>
        <end position="640"/>
    </location>
</feature>
<feature type="region of interest" description="Disordered" evidence="3">
    <location>
        <begin position="514"/>
        <end position="732"/>
    </location>
</feature>
<evidence type="ECO:0000256" key="2">
    <source>
        <dbReference type="ARBA" id="ARBA00023242"/>
    </source>
</evidence>
<evidence type="ECO:0000313" key="5">
    <source>
        <dbReference type="EMBL" id="KAG0150581.1"/>
    </source>
</evidence>
<comment type="subcellular location">
    <subcellularLocation>
        <location evidence="1">Nucleus</location>
    </subcellularLocation>
</comment>
<sequence length="768" mass="86267">MVKWACRSSFGRERVSSYILRRDYVKKLQQVKVEAEDLESLKDLHALCTLVHSILMLNDAAIYEYCLQDDIVLIVAGILDYDPEFGNQKASYYADLSDPTRFKQVVPIKDGSIRAKIHQTYRLQYFKDIILARILDDSTFSIINSMIFFNQIDIVQYLHSNDEFMRELFGIFDQHQLDLDPVIGPPLPPSMVVSSSVSEAETMERKIDTILFIQQLSAMAKHLQPPSRVGFFRSLAERGVLKVIEFGLSKKPSVGSEQTDLLDDSAIKSAICEILITIIDYDPHSVRGYCLKQHEAKNRNLVECLIELLLAEPDLGLKVQLVEALRILLDTGAGAGPGGTAGMMMMAEGGMRREEDPENEKFLSFFYDHCFKQLSEPIHRLPEIKNGKRESKYVMLTANLPAKLASLLVFDRFKFLQLGSIRFFRACLNKHDDFYNRCFVKHDIFGPVLELLERQGAKDNLVKSACLEFFENIRLTNMKSMLNHLMDRDGQKIRRLADTNGLITFKNLIVRWEQNNESPPPPPPLASSSAPPHSDEAGPLGTIRNIGNWARTRTLEPEEENYFAQDSDEEDSDSPNKLGPIAIPTIPSGVLGKHNDIMESSGRKRARSGSLIDNIPSRSGLSRSRTQSGPFLSTTKSSTGLVDYEDESEEEEEEVEVDDALKQEPTKRRKSAEEEEEVVVVVEDVIKQEPPKRRKNAEEEEEDGAFARLKRSNVTNSLSTSSPMIRSSGFSIQGSRSNLNTSGLSALGGSKIVVSLSKSTVDSNGEKT</sequence>
<keyword evidence="6" id="KW-1185">Reference proteome</keyword>
<feature type="domain" description="Serine/threonine-protein phosphatase 4 regulatory subunit 3-like central" evidence="4">
    <location>
        <begin position="4"/>
        <end position="388"/>
    </location>
</feature>
<dbReference type="PANTHER" id="PTHR23318:SF0">
    <property type="entry name" value="SERINE_THREONINE-PROTEIN PHOSPHATASE 4 REGULATORY SUBUNIT 3"/>
    <property type="match status" value="1"/>
</dbReference>
<dbReference type="Proteomes" id="UP000886653">
    <property type="component" value="Unassembled WGS sequence"/>
</dbReference>
<dbReference type="EMBL" id="MU167218">
    <property type="protein sequence ID" value="KAG0150581.1"/>
    <property type="molecule type" value="Genomic_DNA"/>
</dbReference>